<dbReference type="InterPro" id="IPR015943">
    <property type="entry name" value="WD40/YVTN_repeat-like_dom_sf"/>
</dbReference>
<dbReference type="InterPro" id="IPR036278">
    <property type="entry name" value="Sialidase_sf"/>
</dbReference>
<protein>
    <recommendedName>
        <fullName evidence="5">Glycosyl hydrolase</fullName>
    </recommendedName>
</protein>
<feature type="chain" id="PRO_5031123001" description="Glycosyl hydrolase" evidence="2">
    <location>
        <begin position="34"/>
        <end position="885"/>
    </location>
</feature>
<dbReference type="SUPFAM" id="SSF50939">
    <property type="entry name" value="Sialidases"/>
    <property type="match status" value="1"/>
</dbReference>
<evidence type="ECO:0000256" key="1">
    <source>
        <dbReference type="SAM" id="MobiDB-lite"/>
    </source>
</evidence>
<gene>
    <name evidence="3" type="ORF">BJY16_005413</name>
</gene>
<accession>A0A7W7H0Z5</accession>
<feature type="compositionally biased region" description="Acidic residues" evidence="1">
    <location>
        <begin position="71"/>
        <end position="81"/>
    </location>
</feature>
<feature type="region of interest" description="Disordered" evidence="1">
    <location>
        <begin position="68"/>
        <end position="87"/>
    </location>
</feature>
<proteinExistence type="predicted"/>
<dbReference type="EMBL" id="JACHNB010000001">
    <property type="protein sequence ID" value="MBB4741954.1"/>
    <property type="molecule type" value="Genomic_DNA"/>
</dbReference>
<reference evidence="3 4" key="1">
    <citation type="submission" date="2020-08" db="EMBL/GenBank/DDBJ databases">
        <title>Sequencing the genomes of 1000 actinobacteria strains.</title>
        <authorList>
            <person name="Klenk H.-P."/>
        </authorList>
    </citation>
    <scope>NUCLEOTIDE SEQUENCE [LARGE SCALE GENOMIC DNA]</scope>
    <source>
        <strain evidence="3 4">DSM 45809</strain>
    </source>
</reference>
<sequence length="885" mass="94451">MRPRHERSRYRQTLVGAAVMVVVAGLVPAGAAAAPGDTPRPAPYQRQQQAAQARVAHAGQLSALTASVQPEEGEDPEEIAEQAEQYAEARSAPGIVAPGAYTAAWRALQAMPATPGRWQHVTDRPYNSDDPRYRDINSNSSGGAGFVTGRVTGLAADDAGYVYAGAANGGVWRSRTGGGHWQPIADRVPSPSTGDLRLDRAGRLWWATGEGNTSATSFVGSGVYLLSKPRTGSFSVKNRVGGTELESTIIRKLRIFGSTAWVATNRGAYSHSVTDLSGPWRREFVPNPDFLPGGAQATDPNAPYKNIINDFAADPKDPAKVIIAAGWRSGDAYNGFYTRVAGSWQRTTLAGDIASDAANVGTVTFAAAADGSRYYAIEQSPAMLATNPDSNLYGVFVSASGSPLGPWTRSADYVKLAASGSALTDPGYMPGIQAWYNQFLQVDPADPDHVYLGLEEVFESADGGATWGTPGPYWNFDFPCWSIDPRKQTGDCHQTTHPDQHSVAIGSAHGKRYVVIGDDGGTYRRPVRGKTDAAGHATDWVSLNDGSMDVLQYYSVDTGRDRGGLAVSGGLQDNGQSILRPGDRVMGSNFGGDGGDTIVDPANGCNIAEEYVYLDVWVTNNCAVNDGSWTVDPSRATSYHVPPPDNETGEARFIAPLNQDPRDSRIWVAGGRHVWLNTLGYAIRSGEQWQNLVDLGAGHTATAVVTSGGLVYAGWCGPCNNQGFTRGIAVGRTDGTGWHQLTLPIDGTIPNRYISGLDVDPADPRHVVVAINGFSRRWTEGPGAGVGHVFESRDAGEHWTDISANLPDIPADSVQLIKGGGLVAATDNAVFYRPPRGRNWAVLGRNLPTTTTLQVRLDPTGRRLYAATHGRGIWSFDLNQLSHGH</sequence>
<evidence type="ECO:0000313" key="3">
    <source>
        <dbReference type="EMBL" id="MBB4741954.1"/>
    </source>
</evidence>
<organism evidence="3 4">
    <name type="scientific">Actinoplanes octamycinicus</name>
    <dbReference type="NCBI Taxonomy" id="135948"/>
    <lineage>
        <taxon>Bacteria</taxon>
        <taxon>Bacillati</taxon>
        <taxon>Actinomycetota</taxon>
        <taxon>Actinomycetes</taxon>
        <taxon>Micromonosporales</taxon>
        <taxon>Micromonosporaceae</taxon>
        <taxon>Actinoplanes</taxon>
    </lineage>
</organism>
<name>A0A7W7H0Z5_9ACTN</name>
<evidence type="ECO:0000256" key="2">
    <source>
        <dbReference type="SAM" id="SignalP"/>
    </source>
</evidence>
<keyword evidence="4" id="KW-1185">Reference proteome</keyword>
<evidence type="ECO:0008006" key="5">
    <source>
        <dbReference type="Google" id="ProtNLM"/>
    </source>
</evidence>
<dbReference type="SUPFAM" id="SSF110296">
    <property type="entry name" value="Oligoxyloglucan reducing end-specific cellobiohydrolase"/>
    <property type="match status" value="1"/>
</dbReference>
<comment type="caution">
    <text evidence="3">The sequence shown here is derived from an EMBL/GenBank/DDBJ whole genome shotgun (WGS) entry which is preliminary data.</text>
</comment>
<evidence type="ECO:0000313" key="4">
    <source>
        <dbReference type="Proteomes" id="UP000546162"/>
    </source>
</evidence>
<dbReference type="AlphaFoldDB" id="A0A7W7H0Z5"/>
<dbReference type="Gene3D" id="2.130.10.10">
    <property type="entry name" value="YVTN repeat-like/Quinoprotein amine dehydrogenase"/>
    <property type="match status" value="3"/>
</dbReference>
<dbReference type="RefSeq" id="WP_239177709.1">
    <property type="nucleotide sequence ID" value="NZ_BAABFG010000005.1"/>
</dbReference>
<feature type="signal peptide" evidence="2">
    <location>
        <begin position="1"/>
        <end position="33"/>
    </location>
</feature>
<keyword evidence="2" id="KW-0732">Signal</keyword>
<dbReference type="Proteomes" id="UP000546162">
    <property type="component" value="Unassembled WGS sequence"/>
</dbReference>